<dbReference type="WBParaSite" id="ES5_v2.g27943.t1">
    <property type="protein sequence ID" value="ES5_v2.g27943.t1"/>
    <property type="gene ID" value="ES5_v2.g27943"/>
</dbReference>
<evidence type="ECO:0000313" key="2">
    <source>
        <dbReference type="WBParaSite" id="ES5_v2.g27943.t1"/>
    </source>
</evidence>
<dbReference type="Proteomes" id="UP000887579">
    <property type="component" value="Unplaced"/>
</dbReference>
<organism evidence="1 2">
    <name type="scientific">Panagrolaimus sp. ES5</name>
    <dbReference type="NCBI Taxonomy" id="591445"/>
    <lineage>
        <taxon>Eukaryota</taxon>
        <taxon>Metazoa</taxon>
        <taxon>Ecdysozoa</taxon>
        <taxon>Nematoda</taxon>
        <taxon>Chromadorea</taxon>
        <taxon>Rhabditida</taxon>
        <taxon>Tylenchina</taxon>
        <taxon>Panagrolaimomorpha</taxon>
        <taxon>Panagrolaimoidea</taxon>
        <taxon>Panagrolaimidae</taxon>
        <taxon>Panagrolaimus</taxon>
    </lineage>
</organism>
<name>A0AC34GE69_9BILA</name>
<proteinExistence type="predicted"/>
<protein>
    <submittedName>
        <fullName evidence="2">Uncharacterized protein</fullName>
    </submittedName>
</protein>
<evidence type="ECO:0000313" key="1">
    <source>
        <dbReference type="Proteomes" id="UP000887579"/>
    </source>
</evidence>
<sequence>MERKAATTEKEASSTINQSINGVIQSPKEMFQKVQVEDGTITKPVDPQKSVHGLKFDGIIKDLILKSIQGYI</sequence>
<reference evidence="2" key="1">
    <citation type="submission" date="2022-11" db="UniProtKB">
        <authorList>
            <consortium name="WormBaseParasite"/>
        </authorList>
    </citation>
    <scope>IDENTIFICATION</scope>
</reference>
<accession>A0AC34GE69</accession>